<keyword evidence="2" id="KW-1185">Reference proteome</keyword>
<comment type="caution">
    <text evidence="1">The sequence shown here is derived from an EMBL/GenBank/DDBJ whole genome shotgun (WGS) entry which is preliminary data.</text>
</comment>
<dbReference type="AlphaFoldDB" id="A0A8J5KEL7"/>
<evidence type="ECO:0000313" key="2">
    <source>
        <dbReference type="Proteomes" id="UP000734854"/>
    </source>
</evidence>
<gene>
    <name evidence="1" type="ORF">ZIOFF_055468</name>
</gene>
<dbReference type="EMBL" id="JACMSC010000015">
    <property type="protein sequence ID" value="KAG6486887.1"/>
    <property type="molecule type" value="Genomic_DNA"/>
</dbReference>
<name>A0A8J5KEL7_ZINOF</name>
<dbReference type="Proteomes" id="UP000734854">
    <property type="component" value="Unassembled WGS sequence"/>
</dbReference>
<organism evidence="1 2">
    <name type="scientific">Zingiber officinale</name>
    <name type="common">Ginger</name>
    <name type="synonym">Amomum zingiber</name>
    <dbReference type="NCBI Taxonomy" id="94328"/>
    <lineage>
        <taxon>Eukaryota</taxon>
        <taxon>Viridiplantae</taxon>
        <taxon>Streptophyta</taxon>
        <taxon>Embryophyta</taxon>
        <taxon>Tracheophyta</taxon>
        <taxon>Spermatophyta</taxon>
        <taxon>Magnoliopsida</taxon>
        <taxon>Liliopsida</taxon>
        <taxon>Zingiberales</taxon>
        <taxon>Zingiberaceae</taxon>
        <taxon>Zingiber</taxon>
    </lineage>
</organism>
<protein>
    <submittedName>
        <fullName evidence="1">Uncharacterized protein</fullName>
    </submittedName>
</protein>
<reference evidence="1 2" key="1">
    <citation type="submission" date="2020-08" db="EMBL/GenBank/DDBJ databases">
        <title>Plant Genome Project.</title>
        <authorList>
            <person name="Zhang R.-G."/>
        </authorList>
    </citation>
    <scope>NUCLEOTIDE SEQUENCE [LARGE SCALE GENOMIC DNA]</scope>
    <source>
        <tissue evidence="1">Rhizome</tissue>
    </source>
</reference>
<evidence type="ECO:0000313" key="1">
    <source>
        <dbReference type="EMBL" id="KAG6486887.1"/>
    </source>
</evidence>
<sequence>MAEIEIAAYGEAVVAYDCLVAYGVHVTGNLLSRCLFRIHPLSPCCIYFLCFFAPLTFFLSPLALPSQYASHSHRNFADYSIQKDVRCCEFLLSNFYTNRSEYSGLSLVHDRTSPGYWASAQGYPTHNKEKLLGRLVGGDGRPHMRCLSTIPAPNVALGSSHLAPSSSNAAHISLKSIPEGLMQMIIDKIGECVLEKARAEARDEVVVALENFFQTIVAGANNDPNR</sequence>
<accession>A0A8J5KEL7</accession>
<proteinExistence type="predicted"/>